<accession>G0ZJD7</accession>
<dbReference type="AlphaFoldDB" id="G0ZJD7"/>
<evidence type="ECO:0000313" key="1">
    <source>
        <dbReference type="EMBL" id="AEL23134.1"/>
    </source>
</evidence>
<feature type="non-terminal residue" evidence="1">
    <location>
        <position position="1"/>
    </location>
</feature>
<sequence>KVLVWPHNKCFPNHCCNLWTNDILPDIFDGSNMIITPFCWELWICLQQKCPDPVNSQAQADWK</sequence>
<protein>
    <submittedName>
        <fullName evidence="1">tRNA pseudouridine synthase Pus10-like isoform</fullName>
    </submittedName>
</protein>
<name>G0ZJD7_CHEQU</name>
<organism evidence="1">
    <name type="scientific">Cherax quadricarinatus</name>
    <name type="common">Australian red claw crayfish</name>
    <dbReference type="NCBI Taxonomy" id="27406"/>
    <lineage>
        <taxon>Eukaryota</taxon>
        <taxon>Metazoa</taxon>
        <taxon>Ecdysozoa</taxon>
        <taxon>Arthropoda</taxon>
        <taxon>Crustacea</taxon>
        <taxon>Multicrustacea</taxon>
        <taxon>Malacostraca</taxon>
        <taxon>Eumalacostraca</taxon>
        <taxon>Eucarida</taxon>
        <taxon>Decapoda</taxon>
        <taxon>Pleocyemata</taxon>
        <taxon>Astacidea</taxon>
        <taxon>Parastacoidea</taxon>
        <taxon>Parastacidae</taxon>
        <taxon>Cherax</taxon>
    </lineage>
</organism>
<proteinExistence type="evidence at transcript level"/>
<dbReference type="EMBL" id="JF284588">
    <property type="protein sequence ID" value="AEL23134.1"/>
    <property type="molecule type" value="mRNA"/>
</dbReference>
<reference evidence="1" key="1">
    <citation type="journal article" date="2011" name="Dev. Comp. Immunol.">
        <title>Differential gene expression profile from haematopoietic tissue stem cells of red claw crayfish, Cherax quadricarinatus, in response to WSSV infection.</title>
        <authorList>
            <person name="Liu H.P."/>
            <person name="Chen R.Y."/>
            <person name="Zhang Q.X."/>
            <person name="Peng H."/>
            <person name="Wang K.J."/>
        </authorList>
    </citation>
    <scope>NUCLEOTIDE SEQUENCE</scope>
</reference>
<reference evidence="1" key="2">
    <citation type="submission" date="2011-02" db="EMBL/GenBank/DDBJ databases">
        <authorList>
            <person name="Liu H.-P."/>
            <person name="Chen R.-Y."/>
            <person name="Zhang Q.-X."/>
            <person name="Peng H."/>
            <person name="Wang K.-J."/>
        </authorList>
    </citation>
    <scope>NUCLEOTIDE SEQUENCE</scope>
</reference>